<feature type="domain" description="Type I restriction enzyme R protein N-terminal" evidence="1">
    <location>
        <begin position="25"/>
        <end position="136"/>
    </location>
</feature>
<gene>
    <name evidence="2" type="ORF">SAMN04488082_103282</name>
</gene>
<proteinExistence type="predicted"/>
<keyword evidence="3" id="KW-1185">Reference proteome</keyword>
<accession>A0A1I3RST1</accession>
<protein>
    <recommendedName>
        <fullName evidence="1">Type I restriction enzyme R protein N-terminal domain-containing protein</fullName>
    </recommendedName>
</protein>
<evidence type="ECO:0000313" key="3">
    <source>
        <dbReference type="Proteomes" id="UP000198635"/>
    </source>
</evidence>
<dbReference type="AlphaFoldDB" id="A0A1I3RST1"/>
<evidence type="ECO:0000259" key="1">
    <source>
        <dbReference type="Pfam" id="PF13588"/>
    </source>
</evidence>
<sequence length="182" mass="19923">MHEVSLNRVITDYLTGQEIMDTTYEDLRQALAKLLVEDRKYPRENIQSKYALDYSINGEPHSVAIDLAVFSPAGDPLLALVFCPGEVGTFVRESVAAARIHLPSPFPLVIVTDSMELLLVETKTSEVIGSGFNAVPRWSDLQDLAHAHPCPLPGEDRLDKERRILAAYDGLGGPCCGSECGI</sequence>
<name>A0A1I3RST1_9BACT</name>
<organism evidence="2 3">
    <name type="scientific">Desulfomicrobium apsheronum</name>
    <dbReference type="NCBI Taxonomy" id="52560"/>
    <lineage>
        <taxon>Bacteria</taxon>
        <taxon>Pseudomonadati</taxon>
        <taxon>Thermodesulfobacteriota</taxon>
        <taxon>Desulfovibrionia</taxon>
        <taxon>Desulfovibrionales</taxon>
        <taxon>Desulfomicrobiaceae</taxon>
        <taxon>Desulfomicrobium</taxon>
    </lineage>
</organism>
<evidence type="ECO:0000313" key="2">
    <source>
        <dbReference type="EMBL" id="SFJ48972.1"/>
    </source>
</evidence>
<dbReference type="EMBL" id="FORX01000003">
    <property type="protein sequence ID" value="SFJ48972.1"/>
    <property type="molecule type" value="Genomic_DNA"/>
</dbReference>
<dbReference type="OrthoDB" id="5430956at2"/>
<dbReference type="STRING" id="52560.SAMN04488082_103282"/>
<dbReference type="Proteomes" id="UP000198635">
    <property type="component" value="Unassembled WGS sequence"/>
</dbReference>
<dbReference type="Pfam" id="PF13588">
    <property type="entry name" value="HSDR_N_2"/>
    <property type="match status" value="1"/>
</dbReference>
<dbReference type="RefSeq" id="WP_092373119.1">
    <property type="nucleotide sequence ID" value="NZ_FORX01000003.1"/>
</dbReference>
<reference evidence="3" key="1">
    <citation type="submission" date="2016-10" db="EMBL/GenBank/DDBJ databases">
        <authorList>
            <person name="Varghese N."/>
            <person name="Submissions S."/>
        </authorList>
    </citation>
    <scope>NUCLEOTIDE SEQUENCE [LARGE SCALE GENOMIC DNA]</scope>
    <source>
        <strain evidence="3">DSM 5918</strain>
    </source>
</reference>
<dbReference type="InterPro" id="IPR029464">
    <property type="entry name" value="HSDR_N"/>
</dbReference>